<protein>
    <submittedName>
        <fullName evidence="1">Uncharacterized protein</fullName>
    </submittedName>
</protein>
<dbReference type="EMBL" id="KQ965762">
    <property type="protein sequence ID" value="KXS15431.1"/>
    <property type="molecule type" value="Genomic_DNA"/>
</dbReference>
<evidence type="ECO:0000313" key="1">
    <source>
        <dbReference type="EMBL" id="KXS15431.1"/>
    </source>
</evidence>
<keyword evidence="2" id="KW-1185">Reference proteome</keyword>
<organism evidence="1 2">
    <name type="scientific">Gonapodya prolifera (strain JEL478)</name>
    <name type="common">Monoblepharis prolifera</name>
    <dbReference type="NCBI Taxonomy" id="1344416"/>
    <lineage>
        <taxon>Eukaryota</taxon>
        <taxon>Fungi</taxon>
        <taxon>Fungi incertae sedis</taxon>
        <taxon>Chytridiomycota</taxon>
        <taxon>Chytridiomycota incertae sedis</taxon>
        <taxon>Monoblepharidomycetes</taxon>
        <taxon>Monoblepharidales</taxon>
        <taxon>Gonapodyaceae</taxon>
        <taxon>Gonapodya</taxon>
    </lineage>
</organism>
<dbReference type="Proteomes" id="UP000070544">
    <property type="component" value="Unassembled WGS sequence"/>
</dbReference>
<evidence type="ECO:0000313" key="2">
    <source>
        <dbReference type="Proteomes" id="UP000070544"/>
    </source>
</evidence>
<reference evidence="1 2" key="1">
    <citation type="journal article" date="2015" name="Genome Biol. Evol.">
        <title>Phylogenomic analyses indicate that early fungi evolved digesting cell walls of algal ancestors of land plants.</title>
        <authorList>
            <person name="Chang Y."/>
            <person name="Wang S."/>
            <person name="Sekimoto S."/>
            <person name="Aerts A.L."/>
            <person name="Choi C."/>
            <person name="Clum A."/>
            <person name="LaButti K.M."/>
            <person name="Lindquist E.A."/>
            <person name="Yee Ngan C."/>
            <person name="Ohm R.A."/>
            <person name="Salamov A.A."/>
            <person name="Grigoriev I.V."/>
            <person name="Spatafora J.W."/>
            <person name="Berbee M.L."/>
        </authorList>
    </citation>
    <scope>NUCLEOTIDE SEQUENCE [LARGE SCALE GENOMIC DNA]</scope>
    <source>
        <strain evidence="1 2">JEL478</strain>
    </source>
</reference>
<gene>
    <name evidence="1" type="ORF">M427DRAFT_135134</name>
</gene>
<dbReference type="AlphaFoldDB" id="A0A139AF41"/>
<name>A0A139AF41_GONPJ</name>
<proteinExistence type="predicted"/>
<accession>A0A139AF41</accession>
<sequence>MVNARRAIRVAPELWVTKAEGSQIVSWKQIHGRHPFNQNRFDANSPEAFRQAIKAGAEQVMKCEESRQEGQREGEESDS</sequence>